<protein>
    <submittedName>
        <fullName evidence="1">Uncharacterized protein</fullName>
    </submittedName>
</protein>
<proteinExistence type="predicted"/>
<dbReference type="RefSeq" id="WP_104564665.1">
    <property type="nucleotide sequence ID" value="NZ_MDSK01000074.1"/>
</dbReference>
<accession>A0A2S6ZN85</accession>
<dbReference type="EMBL" id="MDSL01000082">
    <property type="protein sequence ID" value="PPT93642.1"/>
    <property type="molecule type" value="Genomic_DNA"/>
</dbReference>
<evidence type="ECO:0000313" key="1">
    <source>
        <dbReference type="EMBL" id="PPT93642.1"/>
    </source>
</evidence>
<evidence type="ECO:0000313" key="2">
    <source>
        <dbReference type="Proteomes" id="UP000238049"/>
    </source>
</evidence>
<reference evidence="1 2" key="1">
    <citation type="submission" date="2016-08" db="EMBL/GenBank/DDBJ databases">
        <title>Evolution of the type three secretion system and type three effector repertoires in Xanthomonas.</title>
        <authorList>
            <person name="Merda D."/>
            <person name="Briand M."/>
            <person name="Bosis E."/>
            <person name="Rousseau C."/>
            <person name="Portier P."/>
            <person name="Jacques M.-A."/>
            <person name="Fischer-Le Saux M."/>
        </authorList>
    </citation>
    <scope>NUCLEOTIDE SEQUENCE [LARGE SCALE GENOMIC DNA]</scope>
    <source>
        <strain evidence="1 2">CFBP 7409</strain>
    </source>
</reference>
<dbReference type="Proteomes" id="UP000238049">
    <property type="component" value="Unassembled WGS sequence"/>
</dbReference>
<organism evidence="1 2">
    <name type="scientific">Xanthomonas arboricola pv. guizotiae</name>
    <dbReference type="NCBI Taxonomy" id="487867"/>
    <lineage>
        <taxon>Bacteria</taxon>
        <taxon>Pseudomonadati</taxon>
        <taxon>Pseudomonadota</taxon>
        <taxon>Gammaproteobacteria</taxon>
        <taxon>Lysobacterales</taxon>
        <taxon>Lysobacteraceae</taxon>
        <taxon>Xanthomonas</taxon>
    </lineage>
</organism>
<name>A0A2S6ZN85_9XANT</name>
<dbReference type="AlphaFoldDB" id="A0A2S6ZN85"/>
<gene>
    <name evidence="1" type="ORF">XarbCFBP7409_20610</name>
</gene>
<comment type="caution">
    <text evidence="1">The sequence shown here is derived from an EMBL/GenBank/DDBJ whole genome shotgun (WGS) entry which is preliminary data.</text>
</comment>
<sequence length="135" mass="13780">MSTATAQRFDWKEAAKVGGVVIGFMAVTGGLAAIAPLSTHIVKTTPAGVVQTVTVDPGSEGSFSGIGATGRGIALATGSTSSSPRSVITTDTGRFVVNGVAPMLSGDRVDLRTGATGRRYVCPATNYHDCYRTVD</sequence>